<reference evidence="3 4" key="1">
    <citation type="submission" date="2024-01" db="EMBL/GenBank/DDBJ databases">
        <title>A telomere-to-telomere, gap-free genome of sweet tea (Lithocarpus litseifolius).</title>
        <authorList>
            <person name="Zhou J."/>
        </authorList>
    </citation>
    <scope>NUCLEOTIDE SEQUENCE [LARGE SCALE GENOMIC DNA]</scope>
    <source>
        <strain evidence="3">Zhou-2022a</strain>
        <tissue evidence="3">Leaf</tissue>
    </source>
</reference>
<dbReference type="EMBL" id="JAZDWU010000004">
    <property type="protein sequence ID" value="KAL0005320.1"/>
    <property type="molecule type" value="Genomic_DNA"/>
</dbReference>
<organism evidence="3 4">
    <name type="scientific">Lithocarpus litseifolius</name>
    <dbReference type="NCBI Taxonomy" id="425828"/>
    <lineage>
        <taxon>Eukaryota</taxon>
        <taxon>Viridiplantae</taxon>
        <taxon>Streptophyta</taxon>
        <taxon>Embryophyta</taxon>
        <taxon>Tracheophyta</taxon>
        <taxon>Spermatophyta</taxon>
        <taxon>Magnoliopsida</taxon>
        <taxon>eudicotyledons</taxon>
        <taxon>Gunneridae</taxon>
        <taxon>Pentapetalae</taxon>
        <taxon>rosids</taxon>
        <taxon>fabids</taxon>
        <taxon>Fagales</taxon>
        <taxon>Fagaceae</taxon>
        <taxon>Lithocarpus</taxon>
    </lineage>
</organism>
<proteinExistence type="predicted"/>
<dbReference type="Proteomes" id="UP001459277">
    <property type="component" value="Unassembled WGS sequence"/>
</dbReference>
<dbReference type="InterPro" id="IPR057135">
    <property type="entry name" value="At4g27190-like_LRR"/>
</dbReference>
<dbReference type="PANTHER" id="PTHR33463:SF136">
    <property type="entry name" value="NB-ARC DOMAIN-CONTAINING PROTEIN"/>
    <property type="match status" value="1"/>
</dbReference>
<evidence type="ECO:0000256" key="1">
    <source>
        <dbReference type="ARBA" id="ARBA00022821"/>
    </source>
</evidence>
<gene>
    <name evidence="3" type="ORF">SO802_012881</name>
</gene>
<accession>A0AAW2D804</accession>
<dbReference type="InterPro" id="IPR032675">
    <property type="entry name" value="LRR_dom_sf"/>
</dbReference>
<feature type="domain" description="Disease resistance protein At4g27190-like leucine-rich repeats" evidence="2">
    <location>
        <begin position="2"/>
        <end position="94"/>
    </location>
</feature>
<evidence type="ECO:0000313" key="4">
    <source>
        <dbReference type="Proteomes" id="UP001459277"/>
    </source>
</evidence>
<dbReference type="SUPFAM" id="SSF52058">
    <property type="entry name" value="L domain-like"/>
    <property type="match status" value="1"/>
</dbReference>
<comment type="caution">
    <text evidence="3">The sequence shown here is derived from an EMBL/GenBank/DDBJ whole genome shotgun (WGS) entry which is preliminary data.</text>
</comment>
<feature type="domain" description="Disease resistance protein At4g27190-like leucine-rich repeats" evidence="2">
    <location>
        <begin position="491"/>
        <end position="596"/>
    </location>
</feature>
<protein>
    <recommendedName>
        <fullName evidence="2">Disease resistance protein At4g27190-like leucine-rich repeats domain-containing protein</fullName>
    </recommendedName>
</protein>
<dbReference type="PANTHER" id="PTHR33463">
    <property type="entry name" value="NB-ARC DOMAIN-CONTAINING PROTEIN-RELATED"/>
    <property type="match status" value="1"/>
</dbReference>
<keyword evidence="1" id="KW-0611">Plant defense</keyword>
<dbReference type="InterPro" id="IPR050905">
    <property type="entry name" value="Plant_NBS-LRR"/>
</dbReference>
<dbReference type="Pfam" id="PF23247">
    <property type="entry name" value="LRR_RPS2"/>
    <property type="match status" value="4"/>
</dbReference>
<evidence type="ECO:0000313" key="3">
    <source>
        <dbReference type="EMBL" id="KAL0005320.1"/>
    </source>
</evidence>
<feature type="domain" description="Disease resistance protein At4g27190-like leucine-rich repeats" evidence="2">
    <location>
        <begin position="359"/>
        <end position="490"/>
    </location>
</feature>
<keyword evidence="4" id="KW-1185">Reference proteome</keyword>
<name>A0AAW2D804_9ROSI</name>
<feature type="domain" description="Disease resistance protein At4g27190-like leucine-rich repeats" evidence="2">
    <location>
        <begin position="116"/>
        <end position="262"/>
    </location>
</feature>
<dbReference type="SUPFAM" id="SSF52047">
    <property type="entry name" value="RNI-like"/>
    <property type="match status" value="1"/>
</dbReference>
<dbReference type="AlphaFoldDB" id="A0AAW2D804"/>
<sequence length="659" mass="75343">MVQLKHFHVVECKVVEEIVLMENLGEEEITPKVLFPRLECLKLNDLPMLKRFCIGSNINFPSLTVLHIEKCPILKSFIASSGIMVRQEIKEMDIDDHTAMHPLFNEEVAFPSLGVLEISYMDNLQIIWPNDFAVDSFCKLEIMKVEFCEKLISIFQSNILTRFQSLETLTLTNCGLLQEVFELQGLDFKETHAVTTIQLKVLLLINLPKMKHVWNKDPQGFFSFQHLEVINAVGCHNLKSLFPASMAKSLMQLENLGIFDCGLEEIVAGEEGEKAIARFRFPQVTVLLLIDLPGLKWFYPGVHTSEWPMLREMCMFGCEKVETLASGLSSFQETLQEGQLNISIQQPFFLVEEAVFPNLETLRLMNNQSIKEIWHGKLLGECFCKLKVLEVIICSNKSFSLSSFLQKLDSLEKLVLINSFLEEIFTYEEILQLGKHARILTQLKELKLSQLPMLTHLWKEDIEPSSIFQNLETLELSQCGKLKALVPSAVSFQNLTNMEVSECHGLIYLVTSTAAKSLVQLKKLSVSGCKRIIEIVASEGGEVNDVINFCKLAYLKLENLPNLTNFCSGSYSFEFPSLEEVIVEQCPEMKIFSHGVKSTPKLQRVKTTDEDEWHGKLDLNTTVHLVWEYTMTMPFVQSNVYIMYFTHFQYKYFLASTKS</sequence>
<dbReference type="Gene3D" id="3.80.10.10">
    <property type="entry name" value="Ribonuclease Inhibitor"/>
    <property type="match status" value="3"/>
</dbReference>
<evidence type="ECO:0000259" key="2">
    <source>
        <dbReference type="Pfam" id="PF23247"/>
    </source>
</evidence>